<dbReference type="InterPro" id="IPR036097">
    <property type="entry name" value="HisK_dim/P_sf"/>
</dbReference>
<evidence type="ECO:0000256" key="7">
    <source>
        <dbReference type="ARBA" id="ARBA00022840"/>
    </source>
</evidence>
<dbReference type="InterPro" id="IPR013767">
    <property type="entry name" value="PAS_fold"/>
</dbReference>
<keyword evidence="8" id="KW-0902">Two-component regulatory system</keyword>
<dbReference type="Gene3D" id="3.30.450.20">
    <property type="entry name" value="PAS domain"/>
    <property type="match status" value="1"/>
</dbReference>
<dbReference type="SMART" id="SM00388">
    <property type="entry name" value="HisKA"/>
    <property type="match status" value="1"/>
</dbReference>
<dbReference type="CDD" id="cd00130">
    <property type="entry name" value="PAS"/>
    <property type="match status" value="1"/>
</dbReference>
<dbReference type="CDD" id="cd00082">
    <property type="entry name" value="HisKA"/>
    <property type="match status" value="1"/>
</dbReference>
<keyword evidence="9" id="KW-0472">Membrane</keyword>
<protein>
    <recommendedName>
        <fullName evidence="2">histidine kinase</fullName>
        <ecNumber evidence="2">2.7.13.3</ecNumber>
    </recommendedName>
</protein>
<feature type="transmembrane region" description="Helical" evidence="9">
    <location>
        <begin position="20"/>
        <end position="38"/>
    </location>
</feature>
<keyword evidence="14" id="KW-1185">Reference proteome</keyword>
<evidence type="ECO:0000313" key="14">
    <source>
        <dbReference type="Proteomes" id="UP001595791"/>
    </source>
</evidence>
<dbReference type="InterPro" id="IPR003594">
    <property type="entry name" value="HATPase_dom"/>
</dbReference>
<comment type="caution">
    <text evidence="13">The sequence shown here is derived from an EMBL/GenBank/DDBJ whole genome shotgun (WGS) entry which is preliminary data.</text>
</comment>
<dbReference type="InterPro" id="IPR005467">
    <property type="entry name" value="His_kinase_dom"/>
</dbReference>
<keyword evidence="6" id="KW-0418">Kinase</keyword>
<dbReference type="SMART" id="SM00091">
    <property type="entry name" value="PAS"/>
    <property type="match status" value="1"/>
</dbReference>
<evidence type="ECO:0000256" key="5">
    <source>
        <dbReference type="ARBA" id="ARBA00022741"/>
    </source>
</evidence>
<evidence type="ECO:0000259" key="11">
    <source>
        <dbReference type="PROSITE" id="PS50112"/>
    </source>
</evidence>
<keyword evidence="9" id="KW-0812">Transmembrane</keyword>
<dbReference type="InterPro" id="IPR001610">
    <property type="entry name" value="PAC"/>
</dbReference>
<evidence type="ECO:0000313" key="13">
    <source>
        <dbReference type="EMBL" id="MFC4161372.1"/>
    </source>
</evidence>
<evidence type="ECO:0000256" key="2">
    <source>
        <dbReference type="ARBA" id="ARBA00012438"/>
    </source>
</evidence>
<dbReference type="InterPro" id="IPR000700">
    <property type="entry name" value="PAS-assoc_C"/>
</dbReference>
<accession>A0ABV8MSX4</accession>
<dbReference type="PROSITE" id="PS50113">
    <property type="entry name" value="PAC"/>
    <property type="match status" value="1"/>
</dbReference>
<dbReference type="SUPFAM" id="SSF55785">
    <property type="entry name" value="PYP-like sensor domain (PAS domain)"/>
    <property type="match status" value="1"/>
</dbReference>
<evidence type="ECO:0000256" key="6">
    <source>
        <dbReference type="ARBA" id="ARBA00022777"/>
    </source>
</evidence>
<evidence type="ECO:0000259" key="10">
    <source>
        <dbReference type="PROSITE" id="PS50109"/>
    </source>
</evidence>
<dbReference type="SUPFAM" id="SSF47384">
    <property type="entry name" value="Homodimeric domain of signal transducing histidine kinase"/>
    <property type="match status" value="1"/>
</dbReference>
<dbReference type="SUPFAM" id="SSF55874">
    <property type="entry name" value="ATPase domain of HSP90 chaperone/DNA topoisomerase II/histidine kinase"/>
    <property type="match status" value="1"/>
</dbReference>
<dbReference type="EC" id="2.7.13.3" evidence="2"/>
<evidence type="ECO:0000256" key="8">
    <source>
        <dbReference type="ARBA" id="ARBA00023012"/>
    </source>
</evidence>
<dbReference type="NCBIfam" id="TIGR00229">
    <property type="entry name" value="sensory_box"/>
    <property type="match status" value="1"/>
</dbReference>
<dbReference type="Pfam" id="PF00989">
    <property type="entry name" value="PAS"/>
    <property type="match status" value="1"/>
</dbReference>
<dbReference type="Pfam" id="PF00512">
    <property type="entry name" value="HisKA"/>
    <property type="match status" value="1"/>
</dbReference>
<dbReference type="Proteomes" id="UP001595791">
    <property type="component" value="Unassembled WGS sequence"/>
</dbReference>
<dbReference type="InterPro" id="IPR003661">
    <property type="entry name" value="HisK_dim/P_dom"/>
</dbReference>
<evidence type="ECO:0000256" key="1">
    <source>
        <dbReference type="ARBA" id="ARBA00000085"/>
    </source>
</evidence>
<keyword evidence="4" id="KW-0808">Transferase</keyword>
<keyword evidence="5" id="KW-0547">Nucleotide-binding</keyword>
<feature type="domain" description="Histidine kinase" evidence="10">
    <location>
        <begin position="419"/>
        <end position="630"/>
    </location>
</feature>
<dbReference type="PROSITE" id="PS50109">
    <property type="entry name" value="HIS_KIN"/>
    <property type="match status" value="1"/>
</dbReference>
<keyword evidence="9" id="KW-1133">Transmembrane helix</keyword>
<dbReference type="PROSITE" id="PS50112">
    <property type="entry name" value="PAS"/>
    <property type="match status" value="1"/>
</dbReference>
<dbReference type="PANTHER" id="PTHR43065:SF10">
    <property type="entry name" value="PEROXIDE STRESS-ACTIVATED HISTIDINE KINASE MAK3"/>
    <property type="match status" value="1"/>
</dbReference>
<dbReference type="SMART" id="SM00387">
    <property type="entry name" value="HATPase_c"/>
    <property type="match status" value="1"/>
</dbReference>
<dbReference type="GO" id="GO:0005524">
    <property type="term" value="F:ATP binding"/>
    <property type="evidence" value="ECO:0007669"/>
    <property type="project" value="UniProtKB-KW"/>
</dbReference>
<sequence length="630" mass="70244">MNPLPLSSLVPPTNRFLWLWPRIALALFVLAVAGLLWYSQRDALEEQRSVLITDVLWMEQNLHFQFDQAQERLQALARADHEGKVDEAGFRDRATLLLAGSPGVTGVQLFDTAHRRRFSLGPQPELPLDDALKLAAATGRPVYSEVFWDGQEAMLALVVPEQDEFGVGLISLPKLIATQVPWWFTVKYRLQLLDRDNRVLASKSNIETGATPLTYQLALEPPGKGLLLKVSAYPASTGLLRNLLLAAVIGLAAVVLYSWWRLRRHLQRRLQAEAALQAEYAFRKAMEDSLSVGMRARDLDGRIVYVNPALCKMVGYPAEALIGCLPPYPYWEPDSPETLQPHVAPVAGQEARFRHHDGRVVHTMIYTAPLIDAEGRHTGWLSSVVDITEQKRAEAFARQQEEKLQQTARLVSMGEMASTLAHEINQPLMAMSSYASAARQLTVQGDVEQVRPILEKIAGQAQRAAQIVRRIREFVRRRTPHHEPCQLDEVVEDAIGLADGDARSRGARIVARLGAEGLTLSADRILLEQVLLNLIRNALDASDNVASEQRVVEVSTMLEEQGVRVSVRDHGSGISRDAAEHLFEAFYTTKPLGMGMGLNICRSIIENHHGRLWFESPPEGGTLFHFTLPK</sequence>
<feature type="transmembrane region" description="Helical" evidence="9">
    <location>
        <begin position="239"/>
        <end position="260"/>
    </location>
</feature>
<dbReference type="InterPro" id="IPR000014">
    <property type="entry name" value="PAS"/>
</dbReference>
<dbReference type="InterPro" id="IPR036890">
    <property type="entry name" value="HATPase_C_sf"/>
</dbReference>
<dbReference type="Pfam" id="PF02518">
    <property type="entry name" value="HATPase_c"/>
    <property type="match status" value="1"/>
</dbReference>
<dbReference type="RefSeq" id="WP_378167237.1">
    <property type="nucleotide sequence ID" value="NZ_JBHSBU010000001.1"/>
</dbReference>
<dbReference type="EMBL" id="JBHSBU010000001">
    <property type="protein sequence ID" value="MFC4161372.1"/>
    <property type="molecule type" value="Genomic_DNA"/>
</dbReference>
<evidence type="ECO:0000256" key="4">
    <source>
        <dbReference type="ARBA" id="ARBA00022679"/>
    </source>
</evidence>
<evidence type="ECO:0000256" key="3">
    <source>
        <dbReference type="ARBA" id="ARBA00022553"/>
    </source>
</evidence>
<proteinExistence type="predicted"/>
<keyword evidence="3" id="KW-0597">Phosphoprotein</keyword>
<comment type="catalytic activity">
    <reaction evidence="1">
        <text>ATP + protein L-histidine = ADP + protein N-phospho-L-histidine.</text>
        <dbReference type="EC" id="2.7.13.3"/>
    </reaction>
</comment>
<dbReference type="Gene3D" id="3.30.565.10">
    <property type="entry name" value="Histidine kinase-like ATPase, C-terminal domain"/>
    <property type="match status" value="1"/>
</dbReference>
<keyword evidence="7 13" id="KW-0067">ATP-binding</keyword>
<feature type="domain" description="PAC" evidence="12">
    <location>
        <begin position="347"/>
        <end position="399"/>
    </location>
</feature>
<organism evidence="13 14">
    <name type="scientific">Chitinimonas lacunae</name>
    <dbReference type="NCBI Taxonomy" id="1963018"/>
    <lineage>
        <taxon>Bacteria</taxon>
        <taxon>Pseudomonadati</taxon>
        <taxon>Pseudomonadota</taxon>
        <taxon>Betaproteobacteria</taxon>
        <taxon>Neisseriales</taxon>
        <taxon>Chitinibacteraceae</taxon>
        <taxon>Chitinimonas</taxon>
    </lineage>
</organism>
<dbReference type="PRINTS" id="PR00344">
    <property type="entry name" value="BCTRLSENSOR"/>
</dbReference>
<feature type="domain" description="PAS" evidence="11">
    <location>
        <begin position="278"/>
        <end position="323"/>
    </location>
</feature>
<dbReference type="SMART" id="SM00086">
    <property type="entry name" value="PAC"/>
    <property type="match status" value="1"/>
</dbReference>
<evidence type="ECO:0000259" key="12">
    <source>
        <dbReference type="PROSITE" id="PS50113"/>
    </source>
</evidence>
<dbReference type="InterPro" id="IPR004358">
    <property type="entry name" value="Sig_transdc_His_kin-like_C"/>
</dbReference>
<dbReference type="InterPro" id="IPR035965">
    <property type="entry name" value="PAS-like_dom_sf"/>
</dbReference>
<dbReference type="Gene3D" id="1.10.287.130">
    <property type="match status" value="1"/>
</dbReference>
<gene>
    <name evidence="13" type="ORF">ACFOW7_18715</name>
</gene>
<dbReference type="PANTHER" id="PTHR43065">
    <property type="entry name" value="SENSOR HISTIDINE KINASE"/>
    <property type="match status" value="1"/>
</dbReference>
<reference evidence="14" key="1">
    <citation type="journal article" date="2019" name="Int. J. Syst. Evol. Microbiol.">
        <title>The Global Catalogue of Microorganisms (GCM) 10K type strain sequencing project: providing services to taxonomists for standard genome sequencing and annotation.</title>
        <authorList>
            <consortium name="The Broad Institute Genomics Platform"/>
            <consortium name="The Broad Institute Genome Sequencing Center for Infectious Disease"/>
            <person name="Wu L."/>
            <person name="Ma J."/>
        </authorList>
    </citation>
    <scope>NUCLEOTIDE SEQUENCE [LARGE SCALE GENOMIC DNA]</scope>
    <source>
        <strain evidence="14">LMG 29894</strain>
    </source>
</reference>
<evidence type="ECO:0000256" key="9">
    <source>
        <dbReference type="SAM" id="Phobius"/>
    </source>
</evidence>
<name>A0ABV8MSX4_9NEIS</name>